<evidence type="ECO:0000313" key="2">
    <source>
        <dbReference type="EMBL" id="KAF6173099.1"/>
    </source>
</evidence>
<sequence>MLLWVILGHIVGMWYVCFKEIGQIKTVFKGYSDYLHCVIARNSRNQVYKLIQISRNT</sequence>
<protein>
    <submittedName>
        <fullName evidence="2">Uncharacterized protein</fullName>
    </submittedName>
</protein>
<dbReference type="AlphaFoldDB" id="A0A7J7P0X5"/>
<name>A0A7J7P0X5_9MAGN</name>
<keyword evidence="3" id="KW-1185">Reference proteome</keyword>
<organism evidence="2 3">
    <name type="scientific">Kingdonia uniflora</name>
    <dbReference type="NCBI Taxonomy" id="39325"/>
    <lineage>
        <taxon>Eukaryota</taxon>
        <taxon>Viridiplantae</taxon>
        <taxon>Streptophyta</taxon>
        <taxon>Embryophyta</taxon>
        <taxon>Tracheophyta</taxon>
        <taxon>Spermatophyta</taxon>
        <taxon>Magnoliopsida</taxon>
        <taxon>Ranunculales</taxon>
        <taxon>Circaeasteraceae</taxon>
        <taxon>Kingdonia</taxon>
    </lineage>
</organism>
<proteinExistence type="predicted"/>
<dbReference type="OrthoDB" id="273067at2759"/>
<evidence type="ECO:0000256" key="1">
    <source>
        <dbReference type="SAM" id="SignalP"/>
    </source>
</evidence>
<gene>
    <name evidence="2" type="ORF">GIB67_004202</name>
</gene>
<keyword evidence="1" id="KW-0732">Signal</keyword>
<dbReference type="Proteomes" id="UP000541444">
    <property type="component" value="Unassembled WGS sequence"/>
</dbReference>
<dbReference type="EMBL" id="JACGCM010000362">
    <property type="protein sequence ID" value="KAF6173099.1"/>
    <property type="molecule type" value="Genomic_DNA"/>
</dbReference>
<comment type="caution">
    <text evidence="2">The sequence shown here is derived from an EMBL/GenBank/DDBJ whole genome shotgun (WGS) entry which is preliminary data.</text>
</comment>
<evidence type="ECO:0000313" key="3">
    <source>
        <dbReference type="Proteomes" id="UP000541444"/>
    </source>
</evidence>
<feature type="signal peptide" evidence="1">
    <location>
        <begin position="1"/>
        <end position="18"/>
    </location>
</feature>
<reference evidence="2 3" key="1">
    <citation type="journal article" date="2020" name="IScience">
        <title>Genome Sequencing of the Endangered Kingdonia uniflora (Circaeasteraceae, Ranunculales) Reveals Potential Mechanisms of Evolutionary Specialization.</title>
        <authorList>
            <person name="Sun Y."/>
            <person name="Deng T."/>
            <person name="Zhang A."/>
            <person name="Moore M.J."/>
            <person name="Landis J.B."/>
            <person name="Lin N."/>
            <person name="Zhang H."/>
            <person name="Zhang X."/>
            <person name="Huang J."/>
            <person name="Zhang X."/>
            <person name="Sun H."/>
            <person name="Wang H."/>
        </authorList>
    </citation>
    <scope>NUCLEOTIDE SEQUENCE [LARGE SCALE GENOMIC DNA]</scope>
    <source>
        <strain evidence="2">TB1705</strain>
        <tissue evidence="2">Leaf</tissue>
    </source>
</reference>
<accession>A0A7J7P0X5</accession>
<feature type="chain" id="PRO_5029908143" evidence="1">
    <location>
        <begin position="19"/>
        <end position="57"/>
    </location>
</feature>